<sequence>MKFGVSTFVWASPFSTQNIDLLTKVKNMGYDLIEIAVEDSALIDWEQIKTVARDLDLQILICGAFGEDRDISSTESRYRQNGKDYIIEGIKIAADVGSPIFSGPLYSAVGKTRIVSPEQKKQERAWCVEILKEVTKVADDHGIVLGLEPLNRFETDMINTMDQAIELVNEVNNPNLQLVLDTFHANIEEKDIPAAIRKLGKDRLCHVQGNESDRGTPGTAHLEWEGIRDALNEIGYDGAMVIETFGQPSEALARATCIWRPLANSADELASEGLAFYKEMFS</sequence>
<dbReference type="RefSeq" id="WP_189566895.1">
    <property type="nucleotide sequence ID" value="NZ_BMXF01000004.1"/>
</dbReference>
<dbReference type="GO" id="GO:0016853">
    <property type="term" value="F:isomerase activity"/>
    <property type="evidence" value="ECO:0007669"/>
    <property type="project" value="UniProtKB-KW"/>
</dbReference>
<dbReference type="Proteomes" id="UP000598271">
    <property type="component" value="Unassembled WGS sequence"/>
</dbReference>
<evidence type="ECO:0000259" key="2">
    <source>
        <dbReference type="Pfam" id="PF01261"/>
    </source>
</evidence>
<comment type="caution">
    <text evidence="3">The sequence shown here is derived from an EMBL/GenBank/DDBJ whole genome shotgun (WGS) entry which is preliminary data.</text>
</comment>
<dbReference type="Pfam" id="PF01261">
    <property type="entry name" value="AP_endonuc_2"/>
    <property type="match status" value="1"/>
</dbReference>
<evidence type="ECO:0000256" key="1">
    <source>
        <dbReference type="ARBA" id="ARBA00023235"/>
    </source>
</evidence>
<name>A0A8J3GBL0_9BACT</name>
<dbReference type="PANTHER" id="PTHR43489">
    <property type="entry name" value="ISOMERASE"/>
    <property type="match status" value="1"/>
</dbReference>
<dbReference type="Gene3D" id="3.20.20.150">
    <property type="entry name" value="Divalent-metal-dependent TIM barrel enzymes"/>
    <property type="match status" value="1"/>
</dbReference>
<evidence type="ECO:0000313" key="4">
    <source>
        <dbReference type="Proteomes" id="UP000598271"/>
    </source>
</evidence>
<dbReference type="InterPro" id="IPR050417">
    <property type="entry name" value="Sugar_Epim/Isomerase"/>
</dbReference>
<gene>
    <name evidence="3" type="ORF">GCM10007390_41880</name>
</gene>
<dbReference type="InterPro" id="IPR013022">
    <property type="entry name" value="Xyl_isomerase-like_TIM-brl"/>
</dbReference>
<dbReference type="AlphaFoldDB" id="A0A8J3GBL0"/>
<dbReference type="PANTHER" id="PTHR43489:SF7">
    <property type="entry name" value="3-DEHYDRO-D-GULOSIDE 4-EPIMERASE-RELATED"/>
    <property type="match status" value="1"/>
</dbReference>
<proteinExistence type="predicted"/>
<dbReference type="SUPFAM" id="SSF51658">
    <property type="entry name" value="Xylose isomerase-like"/>
    <property type="match status" value="1"/>
</dbReference>
<organism evidence="3 4">
    <name type="scientific">Persicitalea jodogahamensis</name>
    <dbReference type="NCBI Taxonomy" id="402147"/>
    <lineage>
        <taxon>Bacteria</taxon>
        <taxon>Pseudomonadati</taxon>
        <taxon>Bacteroidota</taxon>
        <taxon>Cytophagia</taxon>
        <taxon>Cytophagales</taxon>
        <taxon>Spirosomataceae</taxon>
        <taxon>Persicitalea</taxon>
    </lineage>
</organism>
<feature type="domain" description="Xylose isomerase-like TIM barrel" evidence="2">
    <location>
        <begin position="23"/>
        <end position="255"/>
    </location>
</feature>
<keyword evidence="1" id="KW-0413">Isomerase</keyword>
<dbReference type="InterPro" id="IPR036237">
    <property type="entry name" value="Xyl_isomerase-like_sf"/>
</dbReference>
<accession>A0A8J3GBL0</accession>
<dbReference type="EMBL" id="BMXF01000004">
    <property type="protein sequence ID" value="GHB82376.1"/>
    <property type="molecule type" value="Genomic_DNA"/>
</dbReference>
<keyword evidence="4" id="KW-1185">Reference proteome</keyword>
<reference evidence="3 4" key="1">
    <citation type="journal article" date="2014" name="Int. J. Syst. Evol. Microbiol.">
        <title>Complete genome sequence of Corynebacterium casei LMG S-19264T (=DSM 44701T), isolated from a smear-ripened cheese.</title>
        <authorList>
            <consortium name="US DOE Joint Genome Institute (JGI-PGF)"/>
            <person name="Walter F."/>
            <person name="Albersmeier A."/>
            <person name="Kalinowski J."/>
            <person name="Ruckert C."/>
        </authorList>
    </citation>
    <scope>NUCLEOTIDE SEQUENCE [LARGE SCALE GENOMIC DNA]</scope>
    <source>
        <strain evidence="3 4">KCTC 12866</strain>
    </source>
</reference>
<evidence type="ECO:0000313" key="3">
    <source>
        <dbReference type="EMBL" id="GHB82376.1"/>
    </source>
</evidence>
<protein>
    <submittedName>
        <fullName evidence="3">Tagatose 3-epimerase</fullName>
    </submittedName>
</protein>